<comment type="caution">
    <text evidence="1">The sequence shown here is derived from an EMBL/GenBank/DDBJ whole genome shotgun (WGS) entry which is preliminary data.</text>
</comment>
<name>A0AA88L172_ARTSF</name>
<gene>
    <name evidence="1" type="ORF">QYM36_011372</name>
</gene>
<organism evidence="1 2">
    <name type="scientific">Artemia franciscana</name>
    <name type="common">Brine shrimp</name>
    <name type="synonym">Artemia sanfranciscana</name>
    <dbReference type="NCBI Taxonomy" id="6661"/>
    <lineage>
        <taxon>Eukaryota</taxon>
        <taxon>Metazoa</taxon>
        <taxon>Ecdysozoa</taxon>
        <taxon>Arthropoda</taxon>
        <taxon>Crustacea</taxon>
        <taxon>Branchiopoda</taxon>
        <taxon>Anostraca</taxon>
        <taxon>Artemiidae</taxon>
        <taxon>Artemia</taxon>
    </lineage>
</organism>
<evidence type="ECO:0000313" key="2">
    <source>
        <dbReference type="Proteomes" id="UP001187531"/>
    </source>
</evidence>
<protein>
    <submittedName>
        <fullName evidence="1">Uncharacterized protein</fullName>
    </submittedName>
</protein>
<evidence type="ECO:0000313" key="1">
    <source>
        <dbReference type="EMBL" id="KAK2712662.1"/>
    </source>
</evidence>
<accession>A0AA88L172</accession>
<sequence length="258" mass="29138">MSKTGTCTPIHEIEDDVYRAQLLLRNDAPWSEDLADKTSYRYLRLKRNALRFLKVVFPDARTSVLGFAPSNRRQRDSTGSQVQMEIVLVSNITEYDAETVSTRLQAYQVDDEVTVSGIAFSVYTEVYANRIGSRHLSEQYLGIGSRHLSEQYLGISSRHLSEQYLGIGSRHLSERYLGIGLRHLSEQYLGIGSRHLSEKYLGIGSIHLSEQYLGIGSRHLSEQYLGIGSRHLSEQYLGIGSRHLSEQYLGIGSIHLSE</sequence>
<dbReference type="EMBL" id="JAVRJZ010000015">
    <property type="protein sequence ID" value="KAK2712662.1"/>
    <property type="molecule type" value="Genomic_DNA"/>
</dbReference>
<dbReference type="Proteomes" id="UP001187531">
    <property type="component" value="Unassembled WGS sequence"/>
</dbReference>
<dbReference type="AlphaFoldDB" id="A0AA88L172"/>
<keyword evidence="2" id="KW-1185">Reference proteome</keyword>
<proteinExistence type="predicted"/>
<reference evidence="1" key="1">
    <citation type="submission" date="2023-07" db="EMBL/GenBank/DDBJ databases">
        <title>Chromosome-level genome assembly of Artemia franciscana.</title>
        <authorList>
            <person name="Jo E."/>
        </authorList>
    </citation>
    <scope>NUCLEOTIDE SEQUENCE</scope>
    <source>
        <tissue evidence="1">Whole body</tissue>
    </source>
</reference>